<dbReference type="InterPro" id="IPR006379">
    <property type="entry name" value="HAD-SF_hydro_IIB"/>
</dbReference>
<organism evidence="1 2">
    <name type="scientific">Candidatus Eisenbergiella pullistercoris</name>
    <dbReference type="NCBI Taxonomy" id="2838555"/>
    <lineage>
        <taxon>Bacteria</taxon>
        <taxon>Bacillati</taxon>
        <taxon>Bacillota</taxon>
        <taxon>Clostridia</taxon>
        <taxon>Lachnospirales</taxon>
        <taxon>Lachnospiraceae</taxon>
        <taxon>Eisenbergiella</taxon>
    </lineage>
</organism>
<dbReference type="InterPro" id="IPR023214">
    <property type="entry name" value="HAD_sf"/>
</dbReference>
<dbReference type="Proteomes" id="UP000824007">
    <property type="component" value="Unassembled WGS sequence"/>
</dbReference>
<dbReference type="Gene3D" id="3.40.50.1000">
    <property type="entry name" value="HAD superfamily/HAD-like"/>
    <property type="match status" value="1"/>
</dbReference>
<keyword evidence="1" id="KW-0378">Hydrolase</keyword>
<dbReference type="PANTHER" id="PTHR10000">
    <property type="entry name" value="PHOSPHOSERINE PHOSPHATASE"/>
    <property type="match status" value="1"/>
</dbReference>
<name>A0A9D1YPE9_9FIRM</name>
<evidence type="ECO:0000313" key="1">
    <source>
        <dbReference type="EMBL" id="HIY60033.1"/>
    </source>
</evidence>
<dbReference type="GO" id="GO:0000287">
    <property type="term" value="F:magnesium ion binding"/>
    <property type="evidence" value="ECO:0007669"/>
    <property type="project" value="TreeGrafter"/>
</dbReference>
<sequence length="265" mass="28876">MKIRVIASDFDGTILKDGAQKVDDIYFPLIRALKEKGISFIAASGRQYGNLRRLLGPVAEEIGYICENGALIAQGSEVLCEREIDRRLVFSLIEDAKEADGARILLSCAGTSCVLPTDPDFVTLLKEKVKNTVTVYESFQHITEPVIKMALYWPEGIPKWWESRFQERYAGVLSVADGGGGWLDFTGRGVDKGSALAWLAQKQGFALEEVLSFGDSGNDIGMLRAAGVSFAMNTAKPEVKACADRECTLVSDVLKGVLDEAMAGR</sequence>
<evidence type="ECO:0000313" key="2">
    <source>
        <dbReference type="Proteomes" id="UP000824007"/>
    </source>
</evidence>
<protein>
    <submittedName>
        <fullName evidence="1">HAD family hydrolase</fullName>
    </submittedName>
</protein>
<dbReference type="AlphaFoldDB" id="A0A9D1YPE9"/>
<reference evidence="1" key="1">
    <citation type="journal article" date="2021" name="PeerJ">
        <title>Extensive microbial diversity within the chicken gut microbiome revealed by metagenomics and culture.</title>
        <authorList>
            <person name="Gilroy R."/>
            <person name="Ravi A."/>
            <person name="Getino M."/>
            <person name="Pursley I."/>
            <person name="Horton D.L."/>
            <person name="Alikhan N.F."/>
            <person name="Baker D."/>
            <person name="Gharbi K."/>
            <person name="Hall N."/>
            <person name="Watson M."/>
            <person name="Adriaenssens E.M."/>
            <person name="Foster-Nyarko E."/>
            <person name="Jarju S."/>
            <person name="Secka A."/>
            <person name="Antonio M."/>
            <person name="Oren A."/>
            <person name="Chaudhuri R.R."/>
            <person name="La Ragione R."/>
            <person name="Hildebrand F."/>
            <person name="Pallen M.J."/>
        </authorList>
    </citation>
    <scope>NUCLEOTIDE SEQUENCE</scope>
    <source>
        <strain evidence="1">ChiSxjej3B15-24422</strain>
    </source>
</reference>
<dbReference type="SUPFAM" id="SSF56784">
    <property type="entry name" value="HAD-like"/>
    <property type="match status" value="1"/>
</dbReference>
<dbReference type="EMBL" id="DXDD01000065">
    <property type="protein sequence ID" value="HIY60033.1"/>
    <property type="molecule type" value="Genomic_DNA"/>
</dbReference>
<proteinExistence type="predicted"/>
<dbReference type="GO" id="GO:0016791">
    <property type="term" value="F:phosphatase activity"/>
    <property type="evidence" value="ECO:0007669"/>
    <property type="project" value="TreeGrafter"/>
</dbReference>
<dbReference type="Pfam" id="PF08282">
    <property type="entry name" value="Hydrolase_3"/>
    <property type="match status" value="1"/>
</dbReference>
<dbReference type="GO" id="GO:0005829">
    <property type="term" value="C:cytosol"/>
    <property type="evidence" value="ECO:0007669"/>
    <property type="project" value="TreeGrafter"/>
</dbReference>
<accession>A0A9D1YPE9</accession>
<dbReference type="NCBIfam" id="TIGR01484">
    <property type="entry name" value="HAD-SF-IIB"/>
    <property type="match status" value="1"/>
</dbReference>
<dbReference type="PANTHER" id="PTHR10000:SF53">
    <property type="entry name" value="5-AMINO-6-(5-PHOSPHO-D-RIBITYLAMINO)URACIL PHOSPHATASE YBJI-RELATED"/>
    <property type="match status" value="1"/>
</dbReference>
<dbReference type="Gene3D" id="3.30.1240.10">
    <property type="match status" value="1"/>
</dbReference>
<gene>
    <name evidence="1" type="ORF">H9831_05040</name>
</gene>
<comment type="caution">
    <text evidence="1">The sequence shown here is derived from an EMBL/GenBank/DDBJ whole genome shotgun (WGS) entry which is preliminary data.</text>
</comment>
<dbReference type="SFLD" id="SFLDG01140">
    <property type="entry name" value="C2.B:_Phosphomannomutase_and_P"/>
    <property type="match status" value="1"/>
</dbReference>
<dbReference type="PROSITE" id="PS01229">
    <property type="entry name" value="COF_2"/>
    <property type="match status" value="1"/>
</dbReference>
<reference evidence="1" key="2">
    <citation type="submission" date="2021-04" db="EMBL/GenBank/DDBJ databases">
        <authorList>
            <person name="Gilroy R."/>
        </authorList>
    </citation>
    <scope>NUCLEOTIDE SEQUENCE</scope>
    <source>
        <strain evidence="1">ChiSxjej3B15-24422</strain>
    </source>
</reference>
<dbReference type="InterPro" id="IPR036412">
    <property type="entry name" value="HAD-like_sf"/>
</dbReference>
<dbReference type="SFLD" id="SFLDS00003">
    <property type="entry name" value="Haloacid_Dehalogenase"/>
    <property type="match status" value="1"/>
</dbReference>